<feature type="transmembrane region" description="Helical" evidence="1">
    <location>
        <begin position="288"/>
        <end position="310"/>
    </location>
</feature>
<dbReference type="OrthoDB" id="319336at2"/>
<evidence type="ECO:0000313" key="4">
    <source>
        <dbReference type="EMBL" id="PJZ74672.1"/>
    </source>
</evidence>
<proteinExistence type="predicted"/>
<dbReference type="GO" id="GO:0080120">
    <property type="term" value="P:CAAX-box protein maturation"/>
    <property type="evidence" value="ECO:0007669"/>
    <property type="project" value="UniProtKB-ARBA"/>
</dbReference>
<feature type="transmembrane region" description="Helical" evidence="1">
    <location>
        <begin position="20"/>
        <end position="40"/>
    </location>
</feature>
<evidence type="ECO:0000259" key="2">
    <source>
        <dbReference type="Pfam" id="PF02517"/>
    </source>
</evidence>
<feature type="transmembrane region" description="Helical" evidence="1">
    <location>
        <begin position="263"/>
        <end position="281"/>
    </location>
</feature>
<dbReference type="InterPro" id="IPR003675">
    <property type="entry name" value="Rce1/LyrA-like_dom"/>
</dbReference>
<feature type="transmembrane region" description="Helical" evidence="1">
    <location>
        <begin position="127"/>
        <end position="147"/>
    </location>
</feature>
<keyword evidence="1" id="KW-0472">Membrane</keyword>
<evidence type="ECO:0000256" key="1">
    <source>
        <dbReference type="SAM" id="Phobius"/>
    </source>
</evidence>
<dbReference type="EMBL" id="NPDY01000001">
    <property type="protein sequence ID" value="PJZ71139.1"/>
    <property type="molecule type" value="Genomic_DNA"/>
</dbReference>
<keyword evidence="4" id="KW-0645">Protease</keyword>
<organism evidence="4 6">
    <name type="scientific">Leptospira perolatii</name>
    <dbReference type="NCBI Taxonomy" id="2023191"/>
    <lineage>
        <taxon>Bacteria</taxon>
        <taxon>Pseudomonadati</taxon>
        <taxon>Spirochaetota</taxon>
        <taxon>Spirochaetia</taxon>
        <taxon>Leptospirales</taxon>
        <taxon>Leptospiraceae</taxon>
        <taxon>Leptospira</taxon>
    </lineage>
</organism>
<name>A0A2M9ZRI4_9LEPT</name>
<dbReference type="GO" id="GO:0006508">
    <property type="term" value="P:proteolysis"/>
    <property type="evidence" value="ECO:0007669"/>
    <property type="project" value="UniProtKB-KW"/>
</dbReference>
<dbReference type="RefSeq" id="WP_100712081.1">
    <property type="nucleotide sequence ID" value="NZ_NPDY01000001.1"/>
</dbReference>
<evidence type="ECO:0000313" key="5">
    <source>
        <dbReference type="Proteomes" id="UP000231962"/>
    </source>
</evidence>
<dbReference type="AlphaFoldDB" id="A0A2M9ZRI4"/>
<keyword evidence="5" id="KW-1185">Reference proteome</keyword>
<comment type="caution">
    <text evidence="4">The sequence shown here is derived from an EMBL/GenBank/DDBJ whole genome shotgun (WGS) entry which is preliminary data.</text>
</comment>
<dbReference type="Pfam" id="PF02517">
    <property type="entry name" value="Rce1-like"/>
    <property type="match status" value="1"/>
</dbReference>
<feature type="transmembrane region" description="Helical" evidence="1">
    <location>
        <begin position="52"/>
        <end position="77"/>
    </location>
</feature>
<feature type="transmembrane region" description="Helical" evidence="1">
    <location>
        <begin position="89"/>
        <end position="107"/>
    </location>
</feature>
<keyword evidence="1" id="KW-0812">Transmembrane</keyword>
<dbReference type="Proteomes" id="UP000231962">
    <property type="component" value="Unassembled WGS sequence"/>
</dbReference>
<feature type="domain" description="CAAX prenyl protease 2/Lysostaphin resistance protein A-like" evidence="2">
    <location>
        <begin position="213"/>
        <end position="296"/>
    </location>
</feature>
<dbReference type="GO" id="GO:0004175">
    <property type="term" value="F:endopeptidase activity"/>
    <property type="evidence" value="ECO:0007669"/>
    <property type="project" value="UniProtKB-ARBA"/>
</dbReference>
<sequence length="311" mass="35435">MKLIKDSLGDFFEGKKDYFIFALVLFVFLVCWLFNYAFLFVPKVTDYYKGGFGILVFYFIFYLFGMVLILPTVWLAYGRKENSWNIQNIMLLFGGSVVLVFASGARINNLALVSFASEENIRIGMLIINYVSNIAIYLALPVIWFLAKKEDPDRFLGWNHLPNIKQILFIIAMILPLVAVASFSPSFLSVYPRFTTRYPFGLDYNPPFYWILAFEIAYGFGFVALESFFRGLLVFPLASRIGSKQAVLLMSFLYGFLHFTKPMFEALGSFFGGFALGMIALRTRSVLGGIMIHVAVAWSMELFAFLQAGFK</sequence>
<keyword evidence="4" id="KW-0482">Metalloprotease</keyword>
<evidence type="ECO:0000313" key="3">
    <source>
        <dbReference type="EMBL" id="PJZ71139.1"/>
    </source>
</evidence>
<gene>
    <name evidence="3" type="ORF">CH360_01065</name>
    <name evidence="4" type="ORF">CH373_01065</name>
</gene>
<dbReference type="Proteomes" id="UP000231990">
    <property type="component" value="Unassembled WGS sequence"/>
</dbReference>
<keyword evidence="4" id="KW-0378">Hydrolase</keyword>
<reference evidence="5 6" key="1">
    <citation type="submission" date="2017-07" db="EMBL/GenBank/DDBJ databases">
        <title>Leptospira spp. isolated from tropical soils.</title>
        <authorList>
            <person name="Thibeaux R."/>
            <person name="Iraola G."/>
            <person name="Ferres I."/>
            <person name="Bierque E."/>
            <person name="Girault D."/>
            <person name="Soupe-Gilbert M.-E."/>
            <person name="Picardeau M."/>
            <person name="Goarant C."/>
        </authorList>
    </citation>
    <scope>NUCLEOTIDE SEQUENCE [LARGE SCALE GENOMIC DNA]</scope>
    <source>
        <strain evidence="4 6">FH1-B-B1</strain>
        <strain evidence="3 5">FH1-B-C1</strain>
    </source>
</reference>
<dbReference type="EMBL" id="NPDZ01000001">
    <property type="protein sequence ID" value="PJZ74672.1"/>
    <property type="molecule type" value="Genomic_DNA"/>
</dbReference>
<dbReference type="GO" id="GO:0008237">
    <property type="term" value="F:metallopeptidase activity"/>
    <property type="evidence" value="ECO:0007669"/>
    <property type="project" value="UniProtKB-KW"/>
</dbReference>
<keyword evidence="1" id="KW-1133">Transmembrane helix</keyword>
<protein>
    <submittedName>
        <fullName evidence="4">CPBP family intramembrane metalloprotease domain-containing protein</fullName>
    </submittedName>
</protein>
<feature type="transmembrane region" description="Helical" evidence="1">
    <location>
        <begin position="167"/>
        <end position="188"/>
    </location>
</feature>
<accession>A0A2M9ZRI4</accession>
<feature type="transmembrane region" description="Helical" evidence="1">
    <location>
        <begin position="208"/>
        <end position="229"/>
    </location>
</feature>
<evidence type="ECO:0000313" key="6">
    <source>
        <dbReference type="Proteomes" id="UP000231990"/>
    </source>
</evidence>